<dbReference type="PATRIC" id="fig|1036673.3.peg.5411"/>
<evidence type="ECO:0000313" key="15">
    <source>
        <dbReference type="Proteomes" id="UP000006620"/>
    </source>
</evidence>
<evidence type="ECO:0000256" key="7">
    <source>
        <dbReference type="ARBA" id="ARBA00023136"/>
    </source>
</evidence>
<gene>
    <name evidence="14" type="ordered locus">KNP414_05820</name>
</gene>
<dbReference type="PIRSF" id="PIRSF004862">
    <property type="entry name" value="FliF"/>
    <property type="match status" value="1"/>
</dbReference>
<keyword evidence="7 11" id="KW-0472">Membrane</keyword>
<evidence type="ECO:0000256" key="6">
    <source>
        <dbReference type="ARBA" id="ARBA00022989"/>
    </source>
</evidence>
<evidence type="ECO:0000259" key="13">
    <source>
        <dbReference type="Pfam" id="PF08345"/>
    </source>
</evidence>
<dbReference type="AlphaFoldDB" id="F8F9L5"/>
<dbReference type="GO" id="GO:0071973">
    <property type="term" value="P:bacterial-type flagellum-dependent cell motility"/>
    <property type="evidence" value="ECO:0007669"/>
    <property type="project" value="InterPro"/>
</dbReference>
<keyword evidence="14" id="KW-0966">Cell projection</keyword>
<keyword evidence="5 11" id="KW-0812">Transmembrane</keyword>
<dbReference type="HOGENOM" id="CLU_028108_2_1_9"/>
<comment type="subcellular location">
    <subcellularLocation>
        <location evidence="1 9">Bacterial flagellum basal body</location>
    </subcellularLocation>
    <subcellularLocation>
        <location evidence="2">Cell membrane</location>
        <topology evidence="2">Multi-pass membrane protein</topology>
    </subcellularLocation>
</comment>
<dbReference type="EMBL" id="CP002869">
    <property type="protein sequence ID" value="AEI44344.1"/>
    <property type="molecule type" value="Genomic_DNA"/>
</dbReference>
<dbReference type="RefSeq" id="WP_013919496.1">
    <property type="nucleotide sequence ID" value="NC_015690.1"/>
</dbReference>
<dbReference type="Proteomes" id="UP000006620">
    <property type="component" value="Chromosome"/>
</dbReference>
<dbReference type="NCBIfam" id="TIGR00206">
    <property type="entry name" value="fliF"/>
    <property type="match status" value="1"/>
</dbReference>
<proteinExistence type="inferred from homology"/>
<keyword evidence="14" id="KW-0969">Cilium</keyword>
<keyword evidence="6 11" id="KW-1133">Transmembrane helix</keyword>
<dbReference type="Pfam" id="PF01514">
    <property type="entry name" value="YscJ_FliF"/>
    <property type="match status" value="1"/>
</dbReference>
<reference evidence="14 15" key="2">
    <citation type="journal article" date="2013" name="Genome Announc.">
        <title>Genome Sequence of Growth-Improving Paenibacillus mucilaginosus Strain KNP414.</title>
        <authorList>
            <person name="Lu J.J."/>
            <person name="Wang J.F."/>
            <person name="Hu X.F."/>
        </authorList>
    </citation>
    <scope>NUCLEOTIDE SEQUENCE [LARGE SCALE GENOMIC DNA]</scope>
    <source>
        <strain evidence="14 15">KNP414</strain>
    </source>
</reference>
<dbReference type="PANTHER" id="PTHR30046">
    <property type="entry name" value="FLAGELLAR M-RING PROTEIN"/>
    <property type="match status" value="1"/>
</dbReference>
<evidence type="ECO:0000256" key="1">
    <source>
        <dbReference type="ARBA" id="ARBA00004117"/>
    </source>
</evidence>
<dbReference type="KEGG" id="pms:KNP414_05820"/>
<dbReference type="GO" id="GO:0009431">
    <property type="term" value="C:bacterial-type flagellum basal body, MS ring"/>
    <property type="evidence" value="ECO:0007669"/>
    <property type="project" value="InterPro"/>
</dbReference>
<dbReference type="InterPro" id="IPR013556">
    <property type="entry name" value="Flag_M-ring_C"/>
</dbReference>
<accession>F8F9L5</accession>
<keyword evidence="14" id="KW-0282">Flagellum</keyword>
<feature type="domain" description="Flagellar M-ring C-terminal" evidence="13">
    <location>
        <begin position="273"/>
        <end position="417"/>
    </location>
</feature>
<evidence type="ECO:0000256" key="5">
    <source>
        <dbReference type="ARBA" id="ARBA00022692"/>
    </source>
</evidence>
<keyword evidence="8 9" id="KW-0975">Bacterial flagellum</keyword>
<protein>
    <recommendedName>
        <fullName evidence="9">Flagellar M-ring protein</fullName>
    </recommendedName>
</protein>
<evidence type="ECO:0000256" key="2">
    <source>
        <dbReference type="ARBA" id="ARBA00004651"/>
    </source>
</evidence>
<evidence type="ECO:0000313" key="14">
    <source>
        <dbReference type="EMBL" id="AEI44344.1"/>
    </source>
</evidence>
<evidence type="ECO:0000256" key="8">
    <source>
        <dbReference type="ARBA" id="ARBA00023143"/>
    </source>
</evidence>
<comment type="similarity">
    <text evidence="3 9">Belongs to the FliF family.</text>
</comment>
<feature type="compositionally biased region" description="Polar residues" evidence="10">
    <location>
        <begin position="297"/>
        <end position="322"/>
    </location>
</feature>
<dbReference type="PANTHER" id="PTHR30046:SF0">
    <property type="entry name" value="FLAGELLAR M-RING PROTEIN"/>
    <property type="match status" value="1"/>
</dbReference>
<organism evidence="14 15">
    <name type="scientific">Paenibacillus mucilaginosus (strain KNP414)</name>
    <dbReference type="NCBI Taxonomy" id="1036673"/>
    <lineage>
        <taxon>Bacteria</taxon>
        <taxon>Bacillati</taxon>
        <taxon>Bacillota</taxon>
        <taxon>Bacilli</taxon>
        <taxon>Bacillales</taxon>
        <taxon>Paenibacillaceae</taxon>
        <taxon>Paenibacillus</taxon>
    </lineage>
</organism>
<dbReference type="InterPro" id="IPR000067">
    <property type="entry name" value="FlgMring_FliF"/>
</dbReference>
<feature type="domain" description="Flagellar M-ring N-terminal" evidence="12">
    <location>
        <begin position="58"/>
        <end position="236"/>
    </location>
</feature>
<comment type="function">
    <text evidence="9">The M ring may be actively involved in energy transduction.</text>
</comment>
<dbReference type="PRINTS" id="PR01009">
    <property type="entry name" value="FLGMRINGFLIF"/>
</dbReference>
<evidence type="ECO:0000256" key="11">
    <source>
        <dbReference type="SAM" id="Phobius"/>
    </source>
</evidence>
<sequence>MITILKGKWGETVNENLLQAWSRTKQYWGQFSKMQKTTIIATTMIVLLSLGLISYNFSKTEYSLAYTNLQPSDAAAIKGYLDGAKIPYQLSEDGKSIGVPRSEVASVKLAIESQGLNKNGNVGYGAFSESSTFGTTDQEFNVKYVNAVQGELQQLINSNQAIANSKVLISMPEKEVFLRAGEEQEKATASVVLDVKPGYQLDQAKVDTLYNLVSHSIKGLPVENITISDQNGDLLEYSKGKNKTAGASNLALQQFEINNQFKNDVQKNVQQMLGSIFGKDKVIVSVFSTMNFDQKSSRNQLVTAPNQADQKGLEISTQEIQKSSSSNGGAAGGVAGTGETDVPGYTGTANSGNAESEELQRTVNYEVNRITEEIVSTPYVVKDLTINVGVEPPDPADPNSLSDETMAEVRTILQNVVRAALADNGQTITDEDLAKKVTVVKHAFANTNDAAGTDTNTMLLYGGLGGLALALVAVGAFFLMRKRKKADAVEEEMIVNDAAAARVEFPTIDMETNNENQVRKQLEQLAKKKPEEFVNLLRTWLAEE</sequence>
<dbReference type="Gene3D" id="3.30.300.30">
    <property type="match status" value="1"/>
</dbReference>
<dbReference type="Pfam" id="PF08345">
    <property type="entry name" value="YscJ_FliF_C"/>
    <property type="match status" value="1"/>
</dbReference>
<dbReference type="GO" id="GO:0003774">
    <property type="term" value="F:cytoskeletal motor activity"/>
    <property type="evidence" value="ECO:0007669"/>
    <property type="project" value="InterPro"/>
</dbReference>
<name>F8F9L5_PAEMK</name>
<reference evidence="15" key="1">
    <citation type="submission" date="2011-06" db="EMBL/GenBank/DDBJ databases">
        <title>Complete genome sequence of Paenibacillus mucilaginosus KNP414.</title>
        <authorList>
            <person name="Wang J."/>
            <person name="Hu S."/>
            <person name="Hu X."/>
            <person name="Zhang B."/>
            <person name="Dong D."/>
            <person name="Zhang S."/>
            <person name="Zhao K."/>
            <person name="Wu D."/>
        </authorList>
    </citation>
    <scope>NUCLEOTIDE SEQUENCE [LARGE SCALE GENOMIC DNA]</scope>
    <source>
        <strain evidence="15">KNP414</strain>
    </source>
</reference>
<evidence type="ECO:0000259" key="12">
    <source>
        <dbReference type="Pfam" id="PF01514"/>
    </source>
</evidence>
<evidence type="ECO:0000256" key="9">
    <source>
        <dbReference type="PIRNR" id="PIRNR004862"/>
    </source>
</evidence>
<evidence type="ECO:0000256" key="3">
    <source>
        <dbReference type="ARBA" id="ARBA00007971"/>
    </source>
</evidence>
<dbReference type="InterPro" id="IPR045851">
    <property type="entry name" value="AMP-bd_C_sf"/>
</dbReference>
<evidence type="ECO:0000256" key="10">
    <source>
        <dbReference type="SAM" id="MobiDB-lite"/>
    </source>
</evidence>
<dbReference type="InterPro" id="IPR043427">
    <property type="entry name" value="YscJ/FliF"/>
</dbReference>
<feature type="region of interest" description="Disordered" evidence="10">
    <location>
        <begin position="297"/>
        <end position="359"/>
    </location>
</feature>
<dbReference type="InterPro" id="IPR006182">
    <property type="entry name" value="FliF_N_dom"/>
</dbReference>
<feature type="transmembrane region" description="Helical" evidence="11">
    <location>
        <begin position="458"/>
        <end position="479"/>
    </location>
</feature>
<dbReference type="GO" id="GO:0005886">
    <property type="term" value="C:plasma membrane"/>
    <property type="evidence" value="ECO:0007669"/>
    <property type="project" value="UniProtKB-SubCell"/>
</dbReference>
<keyword evidence="4" id="KW-1003">Cell membrane</keyword>
<evidence type="ECO:0000256" key="4">
    <source>
        <dbReference type="ARBA" id="ARBA00022475"/>
    </source>
</evidence>